<dbReference type="Gene3D" id="3.40.50.170">
    <property type="entry name" value="Formyl transferase, N-terminal domain"/>
    <property type="match status" value="1"/>
</dbReference>
<dbReference type="InterPro" id="IPR036477">
    <property type="entry name" value="Formyl_transf_N_sf"/>
</dbReference>
<dbReference type="Pfam" id="PF00551">
    <property type="entry name" value="Formyl_trans_N"/>
    <property type="match status" value="1"/>
</dbReference>
<comment type="caution">
    <text evidence="2">The sequence shown here is derived from an EMBL/GenBank/DDBJ whole genome shotgun (WGS) entry which is preliminary data.</text>
</comment>
<dbReference type="SUPFAM" id="SSF53328">
    <property type="entry name" value="Formyltransferase"/>
    <property type="match status" value="1"/>
</dbReference>
<organism evidence="2 3">
    <name type="scientific">Jatrophihabitans lederbergiae</name>
    <dbReference type="NCBI Taxonomy" id="3075547"/>
    <lineage>
        <taxon>Bacteria</taxon>
        <taxon>Bacillati</taxon>
        <taxon>Actinomycetota</taxon>
        <taxon>Actinomycetes</taxon>
        <taxon>Jatrophihabitantales</taxon>
        <taxon>Jatrophihabitantaceae</taxon>
        <taxon>Jatrophihabitans</taxon>
    </lineage>
</organism>
<dbReference type="RefSeq" id="WP_311425527.1">
    <property type="nucleotide sequence ID" value="NZ_JAVREH010000098.1"/>
</dbReference>
<dbReference type="EMBL" id="JAVREH010000098">
    <property type="protein sequence ID" value="MDT0264390.1"/>
    <property type="molecule type" value="Genomic_DNA"/>
</dbReference>
<evidence type="ECO:0000313" key="3">
    <source>
        <dbReference type="Proteomes" id="UP001183176"/>
    </source>
</evidence>
<evidence type="ECO:0000313" key="2">
    <source>
        <dbReference type="EMBL" id="MDT0264390.1"/>
    </source>
</evidence>
<name>A0ABU2JHC3_9ACTN</name>
<dbReference type="Proteomes" id="UP001183176">
    <property type="component" value="Unassembled WGS sequence"/>
</dbReference>
<reference evidence="3" key="1">
    <citation type="submission" date="2023-07" db="EMBL/GenBank/DDBJ databases">
        <title>30 novel species of actinomycetes from the DSMZ collection.</title>
        <authorList>
            <person name="Nouioui I."/>
        </authorList>
    </citation>
    <scope>NUCLEOTIDE SEQUENCE [LARGE SCALE GENOMIC DNA]</scope>
    <source>
        <strain evidence="3">DSM 44399</strain>
    </source>
</reference>
<proteinExistence type="predicted"/>
<keyword evidence="3" id="KW-1185">Reference proteome</keyword>
<accession>A0ABU2JHC3</accession>
<evidence type="ECO:0000259" key="1">
    <source>
        <dbReference type="Pfam" id="PF00551"/>
    </source>
</evidence>
<feature type="domain" description="Formyl transferase N-terminal" evidence="1">
    <location>
        <begin position="76"/>
        <end position="164"/>
    </location>
</feature>
<dbReference type="InterPro" id="IPR002376">
    <property type="entry name" value="Formyl_transf_N"/>
</dbReference>
<protein>
    <submittedName>
        <fullName evidence="2">Formyltransferase family protein</fullName>
    </submittedName>
</protein>
<sequence>MNVYLSGQGGFGVAVAEAVVGQGHTIVGIAAPQHRKRHSYAADGENPMTWDRLRSWAYSRGIEWTPASDLRAQHIPDKTDVVLAAHSHAFIGRRTRARARVAAIGYYPSLLPLHRSRDAVRWTIRDADRVTGGSVYQLTECTDAGAIAAEEHVIVPPRSTAESLWCEQLAPWVFASSCGCGRPRPRRPHRGPAGRSPCLVKAGHGRRSLVQA</sequence>
<gene>
    <name evidence="2" type="ORF">RM423_23815</name>
</gene>